<dbReference type="EMBL" id="KZ819283">
    <property type="protein sequence ID" value="PWO01293.1"/>
    <property type="molecule type" value="Genomic_DNA"/>
</dbReference>
<gene>
    <name evidence="2" type="ORF">FA09DRAFT_9188</name>
</gene>
<dbReference type="GeneID" id="37273444"/>
<dbReference type="Proteomes" id="UP000245946">
    <property type="component" value="Unassembled WGS sequence"/>
</dbReference>
<evidence type="ECO:0000313" key="3">
    <source>
        <dbReference type="Proteomes" id="UP000245946"/>
    </source>
</evidence>
<feature type="region of interest" description="Disordered" evidence="1">
    <location>
        <begin position="240"/>
        <end position="271"/>
    </location>
</feature>
<dbReference type="RefSeq" id="XP_025601571.1">
    <property type="nucleotide sequence ID" value="XM_025745900.1"/>
</dbReference>
<evidence type="ECO:0000256" key="1">
    <source>
        <dbReference type="SAM" id="MobiDB-lite"/>
    </source>
</evidence>
<dbReference type="AlphaFoldDB" id="A0A316ZJV8"/>
<accession>A0A316ZJV8</accession>
<evidence type="ECO:0000313" key="2">
    <source>
        <dbReference type="EMBL" id="PWO01293.1"/>
    </source>
</evidence>
<sequence>MKGKRCLAEARRGVLLAAAQASVGGALRFCFRSQRVRRRTRLSHTTPALIAMPAAATSGRCRGTAAQRTRCCRSHLQHLTSPTPSRRWDEVDEAGGPRSCAGNLCASPIFLRSAGNEARRNPGASTPHSLVSRTSQHVMAFGPLARPGVASMHAAVRALRELDDPSALPARRCTSPLLLPSRCRATSSREAHHCYFSRCLYGVRRVTSQCKHTNGAAVCCRAGACRATIMPLLLSNHESNHKHLHPASTAPLPADGAAESQQPSAGDARSAAARTPLALVCAGPHDLPERYTAVDCNRRQ</sequence>
<name>A0A316ZJV8_9BASI</name>
<proteinExistence type="predicted"/>
<keyword evidence="3" id="KW-1185">Reference proteome</keyword>
<reference evidence="2 3" key="1">
    <citation type="journal article" date="2018" name="Mol. Biol. Evol.">
        <title>Broad Genomic Sampling Reveals a Smut Pathogenic Ancestry of the Fungal Clade Ustilaginomycotina.</title>
        <authorList>
            <person name="Kijpornyongpan T."/>
            <person name="Mondo S.J."/>
            <person name="Barry K."/>
            <person name="Sandor L."/>
            <person name="Lee J."/>
            <person name="Lipzen A."/>
            <person name="Pangilinan J."/>
            <person name="LaButti K."/>
            <person name="Hainaut M."/>
            <person name="Henrissat B."/>
            <person name="Grigoriev I.V."/>
            <person name="Spatafora J.W."/>
            <person name="Aime M.C."/>
        </authorList>
    </citation>
    <scope>NUCLEOTIDE SEQUENCE [LARGE SCALE GENOMIC DNA]</scope>
    <source>
        <strain evidence="2 3">MCA 4186</strain>
    </source>
</reference>
<organism evidence="2 3">
    <name type="scientific">Tilletiopsis washingtonensis</name>
    <dbReference type="NCBI Taxonomy" id="58919"/>
    <lineage>
        <taxon>Eukaryota</taxon>
        <taxon>Fungi</taxon>
        <taxon>Dikarya</taxon>
        <taxon>Basidiomycota</taxon>
        <taxon>Ustilaginomycotina</taxon>
        <taxon>Exobasidiomycetes</taxon>
        <taxon>Entylomatales</taxon>
        <taxon>Entylomatales incertae sedis</taxon>
        <taxon>Tilletiopsis</taxon>
    </lineage>
</organism>
<protein>
    <submittedName>
        <fullName evidence="2">Uncharacterized protein</fullName>
    </submittedName>
</protein>